<sequence length="225" mass="25636">AEVDICNKDKKTDGKESETDLLPKNSQLINTCETLRCALNYISKKTVRTHLAARYACQATKELLKQCRTQPGLSLMRYISRLLNRTADSNKVIRFDANSALDDTWFVHFAHKQVEGTGVEGPSHKNPLARIATARLLLCIATIVGVNVLFTSAIYQKTRKRMLEAAAHLMDDTNLEAKNTAKSLFEMFVKDEHFEQLFYNEVDQKIVDRLHNTITIMRYKDKANV</sequence>
<organism evidence="2 3">
    <name type="scientific">Laodelphax striatellus</name>
    <name type="common">Small brown planthopper</name>
    <name type="synonym">Delphax striatella</name>
    <dbReference type="NCBI Taxonomy" id="195883"/>
    <lineage>
        <taxon>Eukaryota</taxon>
        <taxon>Metazoa</taxon>
        <taxon>Ecdysozoa</taxon>
        <taxon>Arthropoda</taxon>
        <taxon>Hexapoda</taxon>
        <taxon>Insecta</taxon>
        <taxon>Pterygota</taxon>
        <taxon>Neoptera</taxon>
        <taxon>Paraneoptera</taxon>
        <taxon>Hemiptera</taxon>
        <taxon>Auchenorrhyncha</taxon>
        <taxon>Fulgoroidea</taxon>
        <taxon>Delphacidae</taxon>
        <taxon>Criomorphinae</taxon>
        <taxon>Laodelphax</taxon>
    </lineage>
</organism>
<gene>
    <name evidence="2" type="ORF">LSTR_LSTR015714</name>
</gene>
<dbReference type="EMBL" id="QKKF02004576">
    <property type="protein sequence ID" value="RZF47284.1"/>
    <property type="molecule type" value="Genomic_DNA"/>
</dbReference>
<keyword evidence="1" id="KW-0472">Membrane</keyword>
<dbReference type="AlphaFoldDB" id="A0A482XNV2"/>
<evidence type="ECO:0000313" key="2">
    <source>
        <dbReference type="EMBL" id="RZF47284.1"/>
    </source>
</evidence>
<name>A0A482XNV2_LAOST</name>
<keyword evidence="3" id="KW-1185">Reference proteome</keyword>
<dbReference type="Gene3D" id="1.25.10.10">
    <property type="entry name" value="Leucine-rich Repeat Variant"/>
    <property type="match status" value="1"/>
</dbReference>
<proteinExistence type="predicted"/>
<keyword evidence="1" id="KW-1133">Transmembrane helix</keyword>
<keyword evidence="1" id="KW-0812">Transmembrane</keyword>
<comment type="caution">
    <text evidence="2">The sequence shown here is derived from an EMBL/GenBank/DDBJ whole genome shotgun (WGS) entry which is preliminary data.</text>
</comment>
<dbReference type="Proteomes" id="UP000291343">
    <property type="component" value="Unassembled WGS sequence"/>
</dbReference>
<feature type="non-terminal residue" evidence="2">
    <location>
        <position position="1"/>
    </location>
</feature>
<dbReference type="InParanoid" id="A0A482XNV2"/>
<feature type="transmembrane region" description="Helical" evidence="1">
    <location>
        <begin position="134"/>
        <end position="155"/>
    </location>
</feature>
<evidence type="ECO:0000313" key="3">
    <source>
        <dbReference type="Proteomes" id="UP000291343"/>
    </source>
</evidence>
<dbReference type="InterPro" id="IPR011989">
    <property type="entry name" value="ARM-like"/>
</dbReference>
<reference evidence="2 3" key="1">
    <citation type="journal article" date="2017" name="Gigascience">
        <title>Genome sequence of the small brown planthopper, Laodelphax striatellus.</title>
        <authorList>
            <person name="Zhu J."/>
            <person name="Jiang F."/>
            <person name="Wang X."/>
            <person name="Yang P."/>
            <person name="Bao Y."/>
            <person name="Zhao W."/>
            <person name="Wang W."/>
            <person name="Lu H."/>
            <person name="Wang Q."/>
            <person name="Cui N."/>
            <person name="Li J."/>
            <person name="Chen X."/>
            <person name="Luo L."/>
            <person name="Yu J."/>
            <person name="Kang L."/>
            <person name="Cui F."/>
        </authorList>
    </citation>
    <scope>NUCLEOTIDE SEQUENCE [LARGE SCALE GENOMIC DNA]</scope>
    <source>
        <strain evidence="2">Lst14</strain>
    </source>
</reference>
<protein>
    <submittedName>
        <fullName evidence="2">Uncharacterized protein</fullName>
    </submittedName>
</protein>
<dbReference type="OrthoDB" id="63891at2759"/>
<accession>A0A482XNV2</accession>
<evidence type="ECO:0000256" key="1">
    <source>
        <dbReference type="SAM" id="Phobius"/>
    </source>
</evidence>